<sequence>MAKVAITTLPSPFQFSLPTRFSPAIPVVIRTFIPYQLLSLKGAAWPGQAFPASFLSRLAPLGRQRDYTLHTLDGRYRPSRESTLSGWLVWAIKRVYTLLRVGISHRESLHSLDGRYRPFRDSTLS</sequence>
<dbReference type="EMBL" id="PGCJ01000310">
    <property type="protein sequence ID" value="PLW32988.1"/>
    <property type="molecule type" value="Genomic_DNA"/>
</dbReference>
<evidence type="ECO:0000313" key="1">
    <source>
        <dbReference type="EMBL" id="PLW32988.1"/>
    </source>
</evidence>
<organism evidence="1 2">
    <name type="scientific">Puccinia coronata f. sp. avenae</name>
    <dbReference type="NCBI Taxonomy" id="200324"/>
    <lineage>
        <taxon>Eukaryota</taxon>
        <taxon>Fungi</taxon>
        <taxon>Dikarya</taxon>
        <taxon>Basidiomycota</taxon>
        <taxon>Pucciniomycotina</taxon>
        <taxon>Pucciniomycetes</taxon>
        <taxon>Pucciniales</taxon>
        <taxon>Pucciniaceae</taxon>
        <taxon>Puccinia</taxon>
    </lineage>
</organism>
<dbReference type="Proteomes" id="UP000235388">
    <property type="component" value="Unassembled WGS sequence"/>
</dbReference>
<keyword evidence="2" id="KW-1185">Reference proteome</keyword>
<reference evidence="1 2" key="1">
    <citation type="submission" date="2017-11" db="EMBL/GenBank/DDBJ databases">
        <title>De novo assembly and phasing of dikaryotic genomes from two isolates of Puccinia coronata f. sp. avenae, the causal agent of oat crown rust.</title>
        <authorList>
            <person name="Miller M.E."/>
            <person name="Zhang Y."/>
            <person name="Omidvar V."/>
            <person name="Sperschneider J."/>
            <person name="Schwessinger B."/>
            <person name="Raley C."/>
            <person name="Palmer J.M."/>
            <person name="Garnica D."/>
            <person name="Upadhyaya N."/>
            <person name="Rathjen J."/>
            <person name="Taylor J.M."/>
            <person name="Park R.F."/>
            <person name="Dodds P.N."/>
            <person name="Hirsch C.D."/>
            <person name="Kianian S.F."/>
            <person name="Figueroa M."/>
        </authorList>
    </citation>
    <scope>NUCLEOTIDE SEQUENCE [LARGE SCALE GENOMIC DNA]</scope>
    <source>
        <strain evidence="1">12NC29</strain>
    </source>
</reference>
<accession>A0A2N5U5N5</accession>
<dbReference type="AlphaFoldDB" id="A0A2N5U5N5"/>
<comment type="caution">
    <text evidence="1">The sequence shown here is derived from an EMBL/GenBank/DDBJ whole genome shotgun (WGS) entry which is preliminary data.</text>
</comment>
<proteinExistence type="predicted"/>
<name>A0A2N5U5N5_9BASI</name>
<protein>
    <submittedName>
        <fullName evidence="1">Uncharacterized protein</fullName>
    </submittedName>
</protein>
<gene>
    <name evidence="1" type="ORF">PCANC_21950</name>
</gene>
<evidence type="ECO:0000313" key="2">
    <source>
        <dbReference type="Proteomes" id="UP000235388"/>
    </source>
</evidence>